<comment type="caution">
    <text evidence="1">The sequence shown here is derived from an EMBL/GenBank/DDBJ whole genome shotgun (WGS) entry which is preliminary data.</text>
</comment>
<proteinExistence type="predicted"/>
<organism evidence="1 2">
    <name type="scientific">Cymbomonas tetramitiformis</name>
    <dbReference type="NCBI Taxonomy" id="36881"/>
    <lineage>
        <taxon>Eukaryota</taxon>
        <taxon>Viridiplantae</taxon>
        <taxon>Chlorophyta</taxon>
        <taxon>Pyramimonadophyceae</taxon>
        <taxon>Pyramimonadales</taxon>
        <taxon>Pyramimonadaceae</taxon>
        <taxon>Cymbomonas</taxon>
    </lineage>
</organism>
<dbReference type="AlphaFoldDB" id="A0AAE0H2V2"/>
<gene>
    <name evidence="1" type="ORF">CYMTET_3655</name>
</gene>
<accession>A0AAE0H2V2</accession>
<sequence length="69" mass="7569">MRSLGVRTFSVLKAAKKKLPMHAYRSLSISQILRGQCMAQRLAFGNYALSISGPSTNKLGKLQWMAKAG</sequence>
<evidence type="ECO:0000313" key="2">
    <source>
        <dbReference type="Proteomes" id="UP001190700"/>
    </source>
</evidence>
<name>A0AAE0H2V2_9CHLO</name>
<keyword evidence="2" id="KW-1185">Reference proteome</keyword>
<protein>
    <submittedName>
        <fullName evidence="1">Uncharacterized protein</fullName>
    </submittedName>
</protein>
<dbReference type="EMBL" id="LGRX02000335">
    <property type="protein sequence ID" value="KAK3288883.1"/>
    <property type="molecule type" value="Genomic_DNA"/>
</dbReference>
<dbReference type="Proteomes" id="UP001190700">
    <property type="component" value="Unassembled WGS sequence"/>
</dbReference>
<reference evidence="1 2" key="1">
    <citation type="journal article" date="2015" name="Genome Biol. Evol.">
        <title>Comparative Genomics of a Bacterivorous Green Alga Reveals Evolutionary Causalities and Consequences of Phago-Mixotrophic Mode of Nutrition.</title>
        <authorList>
            <person name="Burns J.A."/>
            <person name="Paasch A."/>
            <person name="Narechania A."/>
            <person name="Kim E."/>
        </authorList>
    </citation>
    <scope>NUCLEOTIDE SEQUENCE [LARGE SCALE GENOMIC DNA]</scope>
    <source>
        <strain evidence="1 2">PLY_AMNH</strain>
    </source>
</reference>
<evidence type="ECO:0000313" key="1">
    <source>
        <dbReference type="EMBL" id="KAK3288883.1"/>
    </source>
</evidence>